<name>A0A2N3G4B4_9ACTN</name>
<dbReference type="InterPro" id="IPR007159">
    <property type="entry name" value="SpoVT-AbrB_dom"/>
</dbReference>
<proteinExistence type="predicted"/>
<dbReference type="SUPFAM" id="SSF89447">
    <property type="entry name" value="AbrB/MazE/MraZ-like"/>
    <property type="match status" value="1"/>
</dbReference>
<dbReference type="SMART" id="SM00966">
    <property type="entry name" value="SpoVT_AbrB"/>
    <property type="match status" value="1"/>
</dbReference>
<protein>
    <submittedName>
        <fullName evidence="3">AbrB family transcriptional regulator</fullName>
    </submittedName>
</protein>
<evidence type="ECO:0000313" key="4">
    <source>
        <dbReference type="Proteomes" id="UP000233654"/>
    </source>
</evidence>
<organism evidence="3 4">
    <name type="scientific">Candidatus Anoxymicrobium japonicum</name>
    <dbReference type="NCBI Taxonomy" id="2013648"/>
    <lineage>
        <taxon>Bacteria</taxon>
        <taxon>Bacillati</taxon>
        <taxon>Actinomycetota</taxon>
        <taxon>Candidatus Geothermincolia</taxon>
        <taxon>Candidatus Geothermincolales</taxon>
        <taxon>Candidatus Anoxymicrobiaceae</taxon>
        <taxon>Candidatus Anoxymicrobium</taxon>
    </lineage>
</organism>
<keyword evidence="1" id="KW-0238">DNA-binding</keyword>
<dbReference type="InterPro" id="IPR037914">
    <property type="entry name" value="SpoVT-AbrB_sf"/>
</dbReference>
<evidence type="ECO:0000313" key="3">
    <source>
        <dbReference type="EMBL" id="PKQ27442.1"/>
    </source>
</evidence>
<evidence type="ECO:0000259" key="2">
    <source>
        <dbReference type="PROSITE" id="PS51740"/>
    </source>
</evidence>
<dbReference type="AlphaFoldDB" id="A0A2N3G4B4"/>
<dbReference type="GO" id="GO:0003677">
    <property type="term" value="F:DNA binding"/>
    <property type="evidence" value="ECO:0007669"/>
    <property type="project" value="UniProtKB-UniRule"/>
</dbReference>
<accession>A0A2N3G4B4</accession>
<evidence type="ECO:0000256" key="1">
    <source>
        <dbReference type="PROSITE-ProRule" id="PRU01076"/>
    </source>
</evidence>
<dbReference type="Proteomes" id="UP000233654">
    <property type="component" value="Unassembled WGS sequence"/>
</dbReference>
<dbReference type="NCBIfam" id="TIGR01439">
    <property type="entry name" value="lp_hng_hel_AbrB"/>
    <property type="match status" value="1"/>
</dbReference>
<comment type="caution">
    <text evidence="3">The sequence shown here is derived from an EMBL/GenBank/DDBJ whole genome shotgun (WGS) entry which is preliminary data.</text>
</comment>
<dbReference type="EMBL" id="PHEX01000098">
    <property type="protein sequence ID" value="PKQ27442.1"/>
    <property type="molecule type" value="Genomic_DNA"/>
</dbReference>
<reference evidence="3 4" key="1">
    <citation type="journal article" date="2017" name="ISME J.">
        <title>Potential for microbial H2 and metal transformations associated with novel bacteria and archaea in deep terrestrial subsurface sediments.</title>
        <authorList>
            <person name="Hernsdorf A.W."/>
            <person name="Amano Y."/>
            <person name="Miyakawa K."/>
            <person name="Ise K."/>
            <person name="Suzuki Y."/>
            <person name="Anantharaman K."/>
            <person name="Probst A."/>
            <person name="Burstein D."/>
            <person name="Thomas B.C."/>
            <person name="Banfield J.F."/>
        </authorList>
    </citation>
    <scope>NUCLEOTIDE SEQUENCE [LARGE SCALE GENOMIC DNA]</scope>
    <source>
        <strain evidence="3">HGW-Actinobacteria-3</strain>
    </source>
</reference>
<gene>
    <name evidence="3" type="ORF">CVT63_07955</name>
</gene>
<dbReference type="Pfam" id="PF04014">
    <property type="entry name" value="MazE_antitoxin"/>
    <property type="match status" value="1"/>
</dbReference>
<sequence>MKITSKGQVTIPQDIREKAGLLPHGEVEFELRDNGEVVIRPLRSLAGGVREAFARVRGSANATQFKGMSTDEFMNFLRG</sequence>
<dbReference type="Gene3D" id="2.10.260.10">
    <property type="match status" value="1"/>
</dbReference>
<feature type="domain" description="SpoVT-AbrB" evidence="2">
    <location>
        <begin position="1"/>
        <end position="44"/>
    </location>
</feature>
<dbReference type="PROSITE" id="PS51740">
    <property type="entry name" value="SPOVT_ABRB"/>
    <property type="match status" value="1"/>
</dbReference>